<feature type="compositionally biased region" description="Basic and acidic residues" evidence="6">
    <location>
        <begin position="671"/>
        <end position="714"/>
    </location>
</feature>
<feature type="region of interest" description="Disordered" evidence="6">
    <location>
        <begin position="670"/>
        <end position="757"/>
    </location>
</feature>
<feature type="compositionally biased region" description="Polar residues" evidence="6">
    <location>
        <begin position="103"/>
        <end position="112"/>
    </location>
</feature>
<evidence type="ECO:0000256" key="5">
    <source>
        <dbReference type="ARBA" id="ARBA00023136"/>
    </source>
</evidence>
<evidence type="ECO:0000256" key="4">
    <source>
        <dbReference type="ARBA" id="ARBA00022989"/>
    </source>
</evidence>
<feature type="region of interest" description="Disordered" evidence="6">
    <location>
        <begin position="169"/>
        <end position="202"/>
    </location>
</feature>
<evidence type="ECO:0000313" key="8">
    <source>
        <dbReference type="EMBL" id="ORY65755.1"/>
    </source>
</evidence>
<dbReference type="Pfam" id="PF05277">
    <property type="entry name" value="DUF726"/>
    <property type="match status" value="1"/>
</dbReference>
<keyword evidence="4 7" id="KW-1133">Transmembrane helix</keyword>
<dbReference type="AlphaFoldDB" id="A0A1Y2E4G4"/>
<dbReference type="InterPro" id="IPR029058">
    <property type="entry name" value="AB_hydrolase_fold"/>
</dbReference>
<evidence type="ECO:0008006" key="10">
    <source>
        <dbReference type="Google" id="ProtNLM"/>
    </source>
</evidence>
<evidence type="ECO:0000313" key="9">
    <source>
        <dbReference type="Proteomes" id="UP000193689"/>
    </source>
</evidence>
<name>A0A1Y2E4G4_9PEZI</name>
<feature type="transmembrane region" description="Helical" evidence="7">
    <location>
        <begin position="307"/>
        <end position="330"/>
    </location>
</feature>
<feature type="region of interest" description="Disordered" evidence="6">
    <location>
        <begin position="1"/>
        <end position="25"/>
    </location>
</feature>
<evidence type="ECO:0000256" key="6">
    <source>
        <dbReference type="SAM" id="MobiDB-lite"/>
    </source>
</evidence>
<comment type="similarity">
    <text evidence="2">Belongs to the TMCO4 family.</text>
</comment>
<keyword evidence="5 7" id="KW-0472">Membrane</keyword>
<feature type="region of interest" description="Disordered" evidence="6">
    <location>
        <begin position="71"/>
        <end position="139"/>
    </location>
</feature>
<evidence type="ECO:0000256" key="2">
    <source>
        <dbReference type="ARBA" id="ARBA00009824"/>
    </source>
</evidence>
<evidence type="ECO:0000256" key="3">
    <source>
        <dbReference type="ARBA" id="ARBA00022692"/>
    </source>
</evidence>
<protein>
    <recommendedName>
        <fullName evidence="10">DUF726-domain-containing protein</fullName>
    </recommendedName>
</protein>
<sequence length="757" mass="81787">MFSKLKNVAHLGGNEPPSSRQEQSLVTVLPTTEQRTDLLLLVAHSTEAMRQRIFDTFDADKTGEASLLKLSVEPSTTPNPESTQSSGKVVASRASGEADENAQAISSNSGATDDNKEASSDAEKEAKQRERRVKDLANPAMKDLKKAALNHFDTWRDKVISRVGEAVNRQAEEENSSPMEQEIKSDAPTQSTQDVPPPATEDTEADVALHRLYAPQKTSLSSLDKPQRVLVLHSILLLLLGLESYPAESRILMLHITSSLSLPVEVLSEDESRVAQGLLEAARQQMNADKETKEKANASAMSRSLKVGLGAAAGAVLIGVTGGLAAPLLAAGVGSVMGGLGLGATVTAGYLGALAGSAPLVGVLFGAYGGKMTGEMVDEYAKEVKDFAFIPVQKQHHLSFGKHKEDEKTSRRHLRVAIGISGYLTEESQIVSPWQIISNANAEAFALRWELKCLLNLGHALTTYVKSYAWGYAKKEIISHTIFAALSAALTLPYGLAKASRVVDNPFSVARSRSEKAGRVLADALINKVQGERPVTLMGYSLGARVIFHCLKELAERGAFGLIESVILIGAATPSDSLEWRGIRTVVSGRVVNVFSSKDYLLGFLYRASSLQFGVAGLQPIRDVEGVENVDVSDLVDGHTKYRLLIGKVVQRVGWEDVDVKAVERQMASLQKEEKREAEEEAESESKIDSKDADDAKAEAEAEKMENEIQEKSKASQAIDWMGSRMSGLHMSDSGAGGKVDKGNLTEEEKLRRAEQQ</sequence>
<accession>A0A1Y2E4G4</accession>
<dbReference type="PANTHER" id="PTHR17920:SF22">
    <property type="entry name" value="DUF726 DOMAIN PROTEIN (AFU_ORTHOLOGUE AFUA_2G12860)"/>
    <property type="match status" value="1"/>
</dbReference>
<comment type="subcellular location">
    <subcellularLocation>
        <location evidence="1">Membrane</location>
        <topology evidence="1">Multi-pass membrane protein</topology>
    </subcellularLocation>
</comment>
<dbReference type="InParanoid" id="A0A1Y2E4G4"/>
<dbReference type="PANTHER" id="PTHR17920">
    <property type="entry name" value="TRANSMEMBRANE AND COILED-COIL DOMAIN-CONTAINING PROTEIN 4 TMCO4"/>
    <property type="match status" value="1"/>
</dbReference>
<feature type="transmembrane region" description="Helical" evidence="7">
    <location>
        <begin position="350"/>
        <end position="368"/>
    </location>
</feature>
<dbReference type="STRING" id="1141098.A0A1Y2E4G4"/>
<comment type="caution">
    <text evidence="8">The sequence shown here is derived from an EMBL/GenBank/DDBJ whole genome shotgun (WGS) entry which is preliminary data.</text>
</comment>
<feature type="compositionally biased region" description="Basic and acidic residues" evidence="6">
    <location>
        <begin position="739"/>
        <end position="757"/>
    </location>
</feature>
<organism evidence="8 9">
    <name type="scientific">Pseudomassariella vexata</name>
    <dbReference type="NCBI Taxonomy" id="1141098"/>
    <lineage>
        <taxon>Eukaryota</taxon>
        <taxon>Fungi</taxon>
        <taxon>Dikarya</taxon>
        <taxon>Ascomycota</taxon>
        <taxon>Pezizomycotina</taxon>
        <taxon>Sordariomycetes</taxon>
        <taxon>Xylariomycetidae</taxon>
        <taxon>Amphisphaeriales</taxon>
        <taxon>Pseudomassariaceae</taxon>
        <taxon>Pseudomassariella</taxon>
    </lineage>
</organism>
<gene>
    <name evidence="8" type="ORF">BCR38DRAFT_428274</name>
</gene>
<dbReference type="InterPro" id="IPR007941">
    <property type="entry name" value="DUF726"/>
</dbReference>
<proteinExistence type="inferred from homology"/>
<keyword evidence="9" id="KW-1185">Reference proteome</keyword>
<dbReference type="GO" id="GO:0016020">
    <property type="term" value="C:membrane"/>
    <property type="evidence" value="ECO:0007669"/>
    <property type="project" value="UniProtKB-SubCell"/>
</dbReference>
<dbReference type="OrthoDB" id="277931at2759"/>
<reference evidence="8 9" key="1">
    <citation type="submission" date="2016-07" db="EMBL/GenBank/DDBJ databases">
        <title>Pervasive Adenine N6-methylation of Active Genes in Fungi.</title>
        <authorList>
            <consortium name="DOE Joint Genome Institute"/>
            <person name="Mondo S.J."/>
            <person name="Dannebaum R.O."/>
            <person name="Kuo R.C."/>
            <person name="Labutti K."/>
            <person name="Haridas S."/>
            <person name="Kuo A."/>
            <person name="Salamov A."/>
            <person name="Ahrendt S.R."/>
            <person name="Lipzen A."/>
            <person name="Sullivan W."/>
            <person name="Andreopoulos W.B."/>
            <person name="Clum A."/>
            <person name="Lindquist E."/>
            <person name="Daum C."/>
            <person name="Ramamoorthy G.K."/>
            <person name="Gryganskyi A."/>
            <person name="Culley D."/>
            <person name="Magnuson J.K."/>
            <person name="James T.Y."/>
            <person name="O'Malley M.A."/>
            <person name="Stajich J.E."/>
            <person name="Spatafora J.W."/>
            <person name="Visel A."/>
            <person name="Grigoriev I.V."/>
        </authorList>
    </citation>
    <scope>NUCLEOTIDE SEQUENCE [LARGE SCALE GENOMIC DNA]</scope>
    <source>
        <strain evidence="8 9">CBS 129021</strain>
    </source>
</reference>
<dbReference type="EMBL" id="MCFJ01000005">
    <property type="protein sequence ID" value="ORY65755.1"/>
    <property type="molecule type" value="Genomic_DNA"/>
</dbReference>
<evidence type="ECO:0000256" key="7">
    <source>
        <dbReference type="SAM" id="Phobius"/>
    </source>
</evidence>
<dbReference type="SUPFAM" id="SSF53474">
    <property type="entry name" value="alpha/beta-Hydrolases"/>
    <property type="match status" value="1"/>
</dbReference>
<feature type="compositionally biased region" description="Basic and acidic residues" evidence="6">
    <location>
        <begin position="113"/>
        <end position="135"/>
    </location>
</feature>
<dbReference type="RefSeq" id="XP_040716719.1">
    <property type="nucleotide sequence ID" value="XM_040859888.1"/>
</dbReference>
<dbReference type="Proteomes" id="UP000193689">
    <property type="component" value="Unassembled WGS sequence"/>
</dbReference>
<evidence type="ECO:0000256" key="1">
    <source>
        <dbReference type="ARBA" id="ARBA00004141"/>
    </source>
</evidence>
<keyword evidence="3 7" id="KW-0812">Transmembrane</keyword>
<feature type="compositionally biased region" description="Polar residues" evidence="6">
    <location>
        <begin position="16"/>
        <end position="25"/>
    </location>
</feature>
<feature type="compositionally biased region" description="Polar residues" evidence="6">
    <location>
        <begin position="73"/>
        <end position="87"/>
    </location>
</feature>
<dbReference type="GeneID" id="63776100"/>
<dbReference type="Gene3D" id="3.40.50.1820">
    <property type="entry name" value="alpha/beta hydrolase"/>
    <property type="match status" value="1"/>
</dbReference>